<evidence type="ECO:0000313" key="1">
    <source>
        <dbReference type="EMBL" id="QJD54768.1"/>
    </source>
</evidence>
<keyword evidence="2" id="KW-1185">Reference proteome</keyword>
<organism evidence="1 2">
    <name type="scientific">Pseudomonas phage MR4</name>
    <dbReference type="NCBI Taxonomy" id="2711171"/>
    <lineage>
        <taxon>Viruses</taxon>
        <taxon>Duplodnaviria</taxon>
        <taxon>Heunggongvirae</taxon>
        <taxon>Uroviricota</taxon>
        <taxon>Caudoviricetes</taxon>
        <taxon>Autographivirales</taxon>
        <taxon>Gajwadongvirus</taxon>
        <taxon>Gajwadongvirus MR4</taxon>
    </lineage>
</organism>
<protein>
    <submittedName>
        <fullName evidence="1">Uncharacterized protein</fullName>
    </submittedName>
</protein>
<dbReference type="Proteomes" id="UP000503591">
    <property type="component" value="Genome"/>
</dbReference>
<name>A0A6M3TCM6_9CAUD</name>
<accession>A0A6M3TCM6</accession>
<proteinExistence type="predicted"/>
<gene>
    <name evidence="1" type="ORF">PssvBMR4_gp70</name>
</gene>
<evidence type="ECO:0000313" key="2">
    <source>
        <dbReference type="Proteomes" id="UP000503591"/>
    </source>
</evidence>
<sequence length="70" mass="8074">MSRELSLRFNESNKRMDALLSAMNRVNPLSAEYEELSKMAHSELQTMQAINNSSLQQLEMHWTTSGDFSH</sequence>
<dbReference type="EMBL" id="MT104467">
    <property type="protein sequence ID" value="QJD54768.1"/>
    <property type="molecule type" value="Genomic_DNA"/>
</dbReference>
<reference evidence="1 2" key="1">
    <citation type="journal article" date="2020" name="Microb. Biotechnol.">
        <title>Phage biocontrol to combat Pseudomonas syringae pathogens causing disease in cherry.</title>
        <authorList>
            <person name="Rabiey M."/>
            <person name="Roy S.R."/>
            <person name="Holtappels D."/>
            <person name="Franceschetti L."/>
            <person name="Quilty B.J."/>
            <person name="Creeth R."/>
            <person name="Sundin G.W."/>
            <person name="Wagemans J."/>
            <person name="Lavigne R."/>
            <person name="Jackson R.W."/>
        </authorList>
    </citation>
    <scope>NUCLEOTIDE SEQUENCE [LARGE SCALE GENOMIC DNA]</scope>
</reference>